<dbReference type="InterPro" id="IPR013830">
    <property type="entry name" value="SGNH_hydro"/>
</dbReference>
<sequence>MRLLAVPLALLLLAPTAAAQPGPRWLTSWAQSQHTASGTELGDQSVRVVTHLSQGGESVRFRVQNQYGSAPLSVGAAAVGFATATGGVTGSVTARFRGRAAVTVPVGGEVWSDPVPLRTAAQQDLAVSLHVRGRLKPGVHAAALRENYLSPPGSGNRVTDPAPYPVTTGSTPIVSAVDVRTTRAEGVVVGYGSSVVDGHGSTSCGAACLNRRWLDDVGRRAEAELPVPFAVANGGVGGTTSAAACPGTPPAFQGQDALARLERDVLGLHGVTAVLYYYGTNDLAFGCRAPAILDSYRAAFARLRAEGIAVHVSPVTPRPGYSAQQNADRAQVNAFVREGGNCGGACDGVVDFDAVLRDPANANTIRAEFDSGDGIHANQAGQAAMARYVHLGQLRG</sequence>
<dbReference type="Gene3D" id="3.40.50.1110">
    <property type="entry name" value="SGNH hydrolase"/>
    <property type="match status" value="1"/>
</dbReference>
<comment type="caution">
    <text evidence="3">The sequence shown here is derived from an EMBL/GenBank/DDBJ whole genome shotgun (WGS) entry which is preliminary data.</text>
</comment>
<reference evidence="3 4" key="1">
    <citation type="submission" date="2021-03" db="EMBL/GenBank/DDBJ databases">
        <title>Sequencing the genomes of 1000 actinobacteria strains.</title>
        <authorList>
            <person name="Klenk H.-P."/>
        </authorList>
    </citation>
    <scope>NUCLEOTIDE SEQUENCE [LARGE SCALE GENOMIC DNA]</scope>
    <source>
        <strain evidence="3 4">DSM 44580</strain>
    </source>
</reference>
<keyword evidence="4" id="KW-1185">Reference proteome</keyword>
<evidence type="ECO:0000259" key="2">
    <source>
        <dbReference type="Pfam" id="PF13472"/>
    </source>
</evidence>
<organism evidence="3 4">
    <name type="scientific">Crossiella equi</name>
    <dbReference type="NCBI Taxonomy" id="130796"/>
    <lineage>
        <taxon>Bacteria</taxon>
        <taxon>Bacillati</taxon>
        <taxon>Actinomycetota</taxon>
        <taxon>Actinomycetes</taxon>
        <taxon>Pseudonocardiales</taxon>
        <taxon>Pseudonocardiaceae</taxon>
        <taxon>Crossiella</taxon>
    </lineage>
</organism>
<feature type="domain" description="SGNH hydrolase-type esterase" evidence="2">
    <location>
        <begin position="191"/>
        <end position="384"/>
    </location>
</feature>
<keyword evidence="1" id="KW-0732">Signal</keyword>
<dbReference type="Proteomes" id="UP001519363">
    <property type="component" value="Unassembled WGS sequence"/>
</dbReference>
<name>A0ABS5AP79_9PSEU</name>
<dbReference type="PANTHER" id="PTHR43784">
    <property type="entry name" value="GDSL-LIKE LIPASE/ACYLHYDROLASE, PUTATIVE (AFU_ORTHOLOGUE AFUA_2G00820)-RELATED"/>
    <property type="match status" value="1"/>
</dbReference>
<dbReference type="Pfam" id="PF13472">
    <property type="entry name" value="Lipase_GDSL_2"/>
    <property type="match status" value="1"/>
</dbReference>
<evidence type="ECO:0000313" key="3">
    <source>
        <dbReference type="EMBL" id="MBP2478388.1"/>
    </source>
</evidence>
<evidence type="ECO:0000313" key="4">
    <source>
        <dbReference type="Proteomes" id="UP001519363"/>
    </source>
</evidence>
<feature type="signal peptide" evidence="1">
    <location>
        <begin position="1"/>
        <end position="19"/>
    </location>
</feature>
<dbReference type="InterPro" id="IPR036514">
    <property type="entry name" value="SGNH_hydro_sf"/>
</dbReference>
<dbReference type="RefSeq" id="WP_086782591.1">
    <property type="nucleotide sequence ID" value="NZ_JAGIOO010000001.1"/>
</dbReference>
<dbReference type="SUPFAM" id="SSF52266">
    <property type="entry name" value="SGNH hydrolase"/>
    <property type="match status" value="1"/>
</dbReference>
<feature type="chain" id="PRO_5047290757" evidence="1">
    <location>
        <begin position="20"/>
        <end position="396"/>
    </location>
</feature>
<accession>A0ABS5AP79</accession>
<proteinExistence type="predicted"/>
<gene>
    <name evidence="3" type="ORF">JOF53_007260</name>
</gene>
<dbReference type="PANTHER" id="PTHR43784:SF2">
    <property type="entry name" value="GDSL-LIKE LIPASE_ACYLHYDROLASE, PUTATIVE (AFU_ORTHOLOGUE AFUA_2G00820)-RELATED"/>
    <property type="match status" value="1"/>
</dbReference>
<dbReference type="EMBL" id="JAGIOO010000001">
    <property type="protein sequence ID" value="MBP2478388.1"/>
    <property type="molecule type" value="Genomic_DNA"/>
</dbReference>
<protein>
    <submittedName>
        <fullName evidence="3">Lysophospholipase L1-like esterase</fullName>
    </submittedName>
</protein>
<dbReference type="InterPro" id="IPR053140">
    <property type="entry name" value="GDSL_Rv0518-like"/>
</dbReference>
<evidence type="ECO:0000256" key="1">
    <source>
        <dbReference type="SAM" id="SignalP"/>
    </source>
</evidence>